<organism evidence="2">
    <name type="scientific">marine metagenome</name>
    <dbReference type="NCBI Taxonomy" id="408172"/>
    <lineage>
        <taxon>unclassified sequences</taxon>
        <taxon>metagenomes</taxon>
        <taxon>ecological metagenomes</taxon>
    </lineage>
</organism>
<gene>
    <name evidence="2" type="ORF">METZ01_LOCUS288287</name>
</gene>
<accession>A0A382LGW8</accession>
<feature type="transmembrane region" description="Helical" evidence="1">
    <location>
        <begin position="12"/>
        <end position="30"/>
    </location>
</feature>
<proteinExistence type="predicted"/>
<name>A0A382LGW8_9ZZZZ</name>
<protein>
    <submittedName>
        <fullName evidence="2">Uncharacterized protein</fullName>
    </submittedName>
</protein>
<dbReference type="AlphaFoldDB" id="A0A382LGW8"/>
<keyword evidence="1" id="KW-0812">Transmembrane</keyword>
<dbReference type="EMBL" id="UINC01086720">
    <property type="protein sequence ID" value="SVC35433.1"/>
    <property type="molecule type" value="Genomic_DNA"/>
</dbReference>
<sequence length="42" mass="4561">VILRLNLFHKAAVVITIHIASLAMVINLILQTKATGGVFFVN</sequence>
<evidence type="ECO:0000313" key="2">
    <source>
        <dbReference type="EMBL" id="SVC35433.1"/>
    </source>
</evidence>
<evidence type="ECO:0000256" key="1">
    <source>
        <dbReference type="SAM" id="Phobius"/>
    </source>
</evidence>
<keyword evidence="1" id="KW-0472">Membrane</keyword>
<keyword evidence="1" id="KW-1133">Transmembrane helix</keyword>
<feature type="non-terminal residue" evidence="2">
    <location>
        <position position="1"/>
    </location>
</feature>
<reference evidence="2" key="1">
    <citation type="submission" date="2018-05" db="EMBL/GenBank/DDBJ databases">
        <authorList>
            <person name="Lanie J.A."/>
            <person name="Ng W.-L."/>
            <person name="Kazmierczak K.M."/>
            <person name="Andrzejewski T.M."/>
            <person name="Davidsen T.M."/>
            <person name="Wayne K.J."/>
            <person name="Tettelin H."/>
            <person name="Glass J.I."/>
            <person name="Rusch D."/>
            <person name="Podicherti R."/>
            <person name="Tsui H.-C.T."/>
            <person name="Winkler M.E."/>
        </authorList>
    </citation>
    <scope>NUCLEOTIDE SEQUENCE</scope>
</reference>